<dbReference type="EnsemblPlants" id="Pp3c9_3899V3.1">
    <property type="protein sequence ID" value="PAC:32911820.CDS.1"/>
    <property type="gene ID" value="Pp3c9_3899"/>
</dbReference>
<accession>A0A2K1K1W4</accession>
<protein>
    <submittedName>
        <fullName evidence="1 2">Uncharacterized protein</fullName>
    </submittedName>
</protein>
<proteinExistence type="predicted"/>
<sequence>MCVRSPLPRRILLEGAVLEVCATSAPRPRLQGVAGLLFHGNGNSSIEGRLGVKSCRHLPTCIGICLKN</sequence>
<keyword evidence="3" id="KW-1185">Reference proteome</keyword>
<evidence type="ECO:0000313" key="3">
    <source>
        <dbReference type="Proteomes" id="UP000006727"/>
    </source>
</evidence>
<dbReference type="Proteomes" id="UP000006727">
    <property type="component" value="Chromosome 9"/>
</dbReference>
<reference evidence="2" key="3">
    <citation type="submission" date="2020-12" db="UniProtKB">
        <authorList>
            <consortium name="EnsemblPlants"/>
        </authorList>
    </citation>
    <scope>IDENTIFICATION</scope>
</reference>
<evidence type="ECO:0000313" key="2">
    <source>
        <dbReference type="EnsemblPlants" id="PAC:32911820.CDS.1"/>
    </source>
</evidence>
<dbReference type="AlphaFoldDB" id="A0A2K1K1W4"/>
<name>A0A2K1K1W4_PHYPA</name>
<dbReference type="Gramene" id="Pp3c9_3899V3.1">
    <property type="protein sequence ID" value="PAC:32911820.CDS.1"/>
    <property type="gene ID" value="Pp3c9_3899"/>
</dbReference>
<dbReference type="InParanoid" id="A0A2K1K1W4"/>
<gene>
    <name evidence="1" type="ORF">PHYPA_012246</name>
</gene>
<organism evidence="1">
    <name type="scientific">Physcomitrium patens</name>
    <name type="common">Spreading-leaved earth moss</name>
    <name type="synonym">Physcomitrella patens</name>
    <dbReference type="NCBI Taxonomy" id="3218"/>
    <lineage>
        <taxon>Eukaryota</taxon>
        <taxon>Viridiplantae</taxon>
        <taxon>Streptophyta</taxon>
        <taxon>Embryophyta</taxon>
        <taxon>Bryophyta</taxon>
        <taxon>Bryophytina</taxon>
        <taxon>Bryopsida</taxon>
        <taxon>Funariidae</taxon>
        <taxon>Funariales</taxon>
        <taxon>Funariaceae</taxon>
        <taxon>Physcomitrium</taxon>
    </lineage>
</organism>
<evidence type="ECO:0000313" key="1">
    <source>
        <dbReference type="EMBL" id="PNR47773.1"/>
    </source>
</evidence>
<reference evidence="1 3" key="2">
    <citation type="journal article" date="2018" name="Plant J.">
        <title>The Physcomitrella patens chromosome-scale assembly reveals moss genome structure and evolution.</title>
        <authorList>
            <person name="Lang D."/>
            <person name="Ullrich K.K."/>
            <person name="Murat F."/>
            <person name="Fuchs J."/>
            <person name="Jenkins J."/>
            <person name="Haas F.B."/>
            <person name="Piednoel M."/>
            <person name="Gundlach H."/>
            <person name="Van Bel M."/>
            <person name="Meyberg R."/>
            <person name="Vives C."/>
            <person name="Morata J."/>
            <person name="Symeonidi A."/>
            <person name="Hiss M."/>
            <person name="Muchero W."/>
            <person name="Kamisugi Y."/>
            <person name="Saleh O."/>
            <person name="Blanc G."/>
            <person name="Decker E.L."/>
            <person name="van Gessel N."/>
            <person name="Grimwood J."/>
            <person name="Hayes R.D."/>
            <person name="Graham S.W."/>
            <person name="Gunter L.E."/>
            <person name="McDaniel S.F."/>
            <person name="Hoernstein S.N.W."/>
            <person name="Larsson A."/>
            <person name="Li F.W."/>
            <person name="Perroud P.F."/>
            <person name="Phillips J."/>
            <person name="Ranjan P."/>
            <person name="Rokshar D.S."/>
            <person name="Rothfels C.J."/>
            <person name="Schneider L."/>
            <person name="Shu S."/>
            <person name="Stevenson D.W."/>
            <person name="Thummler F."/>
            <person name="Tillich M."/>
            <person name="Villarreal Aguilar J.C."/>
            <person name="Widiez T."/>
            <person name="Wong G.K."/>
            <person name="Wymore A."/>
            <person name="Zhang Y."/>
            <person name="Zimmer A.D."/>
            <person name="Quatrano R.S."/>
            <person name="Mayer K.F.X."/>
            <person name="Goodstein D."/>
            <person name="Casacuberta J.M."/>
            <person name="Vandepoele K."/>
            <person name="Reski R."/>
            <person name="Cuming A.C."/>
            <person name="Tuskan G.A."/>
            <person name="Maumus F."/>
            <person name="Salse J."/>
            <person name="Schmutz J."/>
            <person name="Rensing S.A."/>
        </authorList>
    </citation>
    <scope>NUCLEOTIDE SEQUENCE [LARGE SCALE GENOMIC DNA]</scope>
    <source>
        <strain evidence="2 3">cv. Gransden 2004</strain>
    </source>
</reference>
<reference evidence="1 3" key="1">
    <citation type="journal article" date="2008" name="Science">
        <title>The Physcomitrella genome reveals evolutionary insights into the conquest of land by plants.</title>
        <authorList>
            <person name="Rensing S."/>
            <person name="Lang D."/>
            <person name="Zimmer A."/>
            <person name="Terry A."/>
            <person name="Salamov A."/>
            <person name="Shapiro H."/>
            <person name="Nishiyama T."/>
            <person name="Perroud P.-F."/>
            <person name="Lindquist E."/>
            <person name="Kamisugi Y."/>
            <person name="Tanahashi T."/>
            <person name="Sakakibara K."/>
            <person name="Fujita T."/>
            <person name="Oishi K."/>
            <person name="Shin-I T."/>
            <person name="Kuroki Y."/>
            <person name="Toyoda A."/>
            <person name="Suzuki Y."/>
            <person name="Hashimoto A."/>
            <person name="Yamaguchi K."/>
            <person name="Sugano A."/>
            <person name="Kohara Y."/>
            <person name="Fujiyama A."/>
            <person name="Anterola A."/>
            <person name="Aoki S."/>
            <person name="Ashton N."/>
            <person name="Barbazuk W.B."/>
            <person name="Barker E."/>
            <person name="Bennetzen J."/>
            <person name="Bezanilla M."/>
            <person name="Blankenship R."/>
            <person name="Cho S.H."/>
            <person name="Dutcher S."/>
            <person name="Estelle M."/>
            <person name="Fawcett J.A."/>
            <person name="Gundlach H."/>
            <person name="Hanada K."/>
            <person name="Heyl A."/>
            <person name="Hicks K.A."/>
            <person name="Hugh J."/>
            <person name="Lohr M."/>
            <person name="Mayer K."/>
            <person name="Melkozernov A."/>
            <person name="Murata T."/>
            <person name="Nelson D."/>
            <person name="Pils B."/>
            <person name="Prigge M."/>
            <person name="Reiss B."/>
            <person name="Renner T."/>
            <person name="Rombauts S."/>
            <person name="Rushton P."/>
            <person name="Sanderfoot A."/>
            <person name="Schween G."/>
            <person name="Shiu S.-H."/>
            <person name="Stueber K."/>
            <person name="Theodoulou F.L."/>
            <person name="Tu H."/>
            <person name="Van de Peer Y."/>
            <person name="Verrier P.J."/>
            <person name="Waters E."/>
            <person name="Wood A."/>
            <person name="Yang L."/>
            <person name="Cove D."/>
            <person name="Cuming A."/>
            <person name="Hasebe M."/>
            <person name="Lucas S."/>
            <person name="Mishler D.B."/>
            <person name="Reski R."/>
            <person name="Grigoriev I."/>
            <person name="Quatrano R.S."/>
            <person name="Boore J.L."/>
        </authorList>
    </citation>
    <scope>NUCLEOTIDE SEQUENCE [LARGE SCALE GENOMIC DNA]</scope>
    <source>
        <strain evidence="2 3">cv. Gransden 2004</strain>
    </source>
</reference>
<dbReference type="EMBL" id="ABEU02000009">
    <property type="protein sequence ID" value="PNR47773.1"/>
    <property type="molecule type" value="Genomic_DNA"/>
</dbReference>